<sequence length="73" mass="8563">MIFSEEILHTDWFAALTAFVAINTTIYVVLAIAKTLPKIYVTDYLPRNYERAETRSIYPDVEEPKRKKPEKKD</sequence>
<keyword evidence="1" id="KW-1133">Transmembrane helix</keyword>
<name>A0AB36IC88_CORGT</name>
<dbReference type="AlphaFoldDB" id="A0AB36IC88"/>
<keyword evidence="1" id="KW-0472">Membrane</keyword>
<reference evidence="2 3" key="1">
    <citation type="submission" date="2015-12" db="EMBL/GenBank/DDBJ databases">
        <title>Genome sequence of Corynebacterium AS 1.542.</title>
        <authorList>
            <person name="Yang J."/>
            <person name="Yang S."/>
        </authorList>
    </citation>
    <scope>NUCLEOTIDE SEQUENCE [LARGE SCALE GENOMIC DNA]</scope>
    <source>
        <strain evidence="2 3">AS 1.542</strain>
    </source>
</reference>
<protein>
    <submittedName>
        <fullName evidence="2">Uncharacterized protein</fullName>
    </submittedName>
</protein>
<proteinExistence type="predicted"/>
<feature type="transmembrane region" description="Helical" evidence="1">
    <location>
        <begin position="12"/>
        <end position="33"/>
    </location>
</feature>
<dbReference type="Proteomes" id="UP000186091">
    <property type="component" value="Unassembled WGS sequence"/>
</dbReference>
<evidence type="ECO:0000313" key="3">
    <source>
        <dbReference type="Proteomes" id="UP000186091"/>
    </source>
</evidence>
<dbReference type="EMBL" id="LOQT01000013">
    <property type="protein sequence ID" value="OKX83093.1"/>
    <property type="molecule type" value="Genomic_DNA"/>
</dbReference>
<gene>
    <name evidence="2" type="ORF">AUP69_04805</name>
</gene>
<dbReference type="RefSeq" id="WP_003856875.1">
    <property type="nucleotide sequence ID" value="NZ_JAAOYN010000001.1"/>
</dbReference>
<accession>A0AB36IC88</accession>
<comment type="caution">
    <text evidence="2">The sequence shown here is derived from an EMBL/GenBank/DDBJ whole genome shotgun (WGS) entry which is preliminary data.</text>
</comment>
<organism evidence="2 3">
    <name type="scientific">Corynebacterium glutamicum</name>
    <name type="common">Brevibacterium saccharolyticum</name>
    <dbReference type="NCBI Taxonomy" id="1718"/>
    <lineage>
        <taxon>Bacteria</taxon>
        <taxon>Bacillati</taxon>
        <taxon>Actinomycetota</taxon>
        <taxon>Actinomycetes</taxon>
        <taxon>Mycobacteriales</taxon>
        <taxon>Corynebacteriaceae</taxon>
        <taxon>Corynebacterium</taxon>
    </lineage>
</organism>
<keyword evidence="1" id="KW-0812">Transmembrane</keyword>
<evidence type="ECO:0000256" key="1">
    <source>
        <dbReference type="SAM" id="Phobius"/>
    </source>
</evidence>
<evidence type="ECO:0000313" key="2">
    <source>
        <dbReference type="EMBL" id="OKX83093.1"/>
    </source>
</evidence>